<dbReference type="InterPro" id="IPR047373">
    <property type="entry name" value="KH-I_MASK"/>
</dbReference>
<reference evidence="8" key="1">
    <citation type="journal article" date="2020" name="Ecol. Evol.">
        <title>Genome structure and content of the rice root-knot nematode (Meloidogyne graminicola).</title>
        <authorList>
            <person name="Phan N.T."/>
            <person name="Danchin E.G.J."/>
            <person name="Klopp C."/>
            <person name="Perfus-Barbeoch L."/>
            <person name="Kozlowski D.K."/>
            <person name="Koutsovoulos G.D."/>
            <person name="Lopez-Roques C."/>
            <person name="Bouchez O."/>
            <person name="Zahm M."/>
            <person name="Besnard G."/>
            <person name="Bellafiore S."/>
        </authorList>
    </citation>
    <scope>NUCLEOTIDE SEQUENCE</scope>
    <source>
        <strain evidence="8">VN-18</strain>
    </source>
</reference>
<evidence type="ECO:0000256" key="5">
    <source>
        <dbReference type="PROSITE-ProRule" id="PRU00117"/>
    </source>
</evidence>
<evidence type="ECO:0000256" key="6">
    <source>
        <dbReference type="SAM" id="MobiDB-lite"/>
    </source>
</evidence>
<keyword evidence="1" id="KW-0677">Repeat</keyword>
<dbReference type="OrthoDB" id="20872at2759"/>
<dbReference type="GO" id="GO:0045087">
    <property type="term" value="P:innate immune response"/>
    <property type="evidence" value="ECO:0007669"/>
    <property type="project" value="TreeGrafter"/>
</dbReference>
<dbReference type="PRINTS" id="PR01415">
    <property type="entry name" value="ANKYRIN"/>
</dbReference>
<feature type="repeat" description="ANK" evidence="4">
    <location>
        <begin position="169"/>
        <end position="201"/>
    </location>
</feature>
<feature type="repeat" description="ANK" evidence="4">
    <location>
        <begin position="761"/>
        <end position="793"/>
    </location>
</feature>
<feature type="repeat" description="ANK" evidence="4">
    <location>
        <begin position="659"/>
        <end position="691"/>
    </location>
</feature>
<feature type="repeat" description="ANK" evidence="4">
    <location>
        <begin position="693"/>
        <end position="725"/>
    </location>
</feature>
<dbReference type="Pfam" id="PF00013">
    <property type="entry name" value="KH_1"/>
    <property type="match status" value="1"/>
</dbReference>
<dbReference type="SMART" id="SM00322">
    <property type="entry name" value="KH"/>
    <property type="match status" value="1"/>
</dbReference>
<feature type="compositionally biased region" description="Low complexity" evidence="6">
    <location>
        <begin position="461"/>
        <end position="472"/>
    </location>
</feature>
<dbReference type="SMART" id="SM00248">
    <property type="entry name" value="ANK"/>
    <property type="match status" value="19"/>
</dbReference>
<feature type="repeat" description="ANK" evidence="4">
    <location>
        <begin position="335"/>
        <end position="367"/>
    </location>
</feature>
<dbReference type="Gene3D" id="1.25.40.20">
    <property type="entry name" value="Ankyrin repeat-containing domain"/>
    <property type="match status" value="7"/>
</dbReference>
<keyword evidence="9" id="KW-1185">Reference proteome</keyword>
<dbReference type="PANTHER" id="PTHR23206">
    <property type="entry name" value="MASK PROTEIN"/>
    <property type="match status" value="1"/>
</dbReference>
<evidence type="ECO:0000313" key="8">
    <source>
        <dbReference type="EMBL" id="KAF7638576.1"/>
    </source>
</evidence>
<dbReference type="CDD" id="cd22404">
    <property type="entry name" value="KH-I_MASK"/>
    <property type="match status" value="1"/>
</dbReference>
<dbReference type="Gene3D" id="3.30.1370.10">
    <property type="entry name" value="K Homology domain, type 1"/>
    <property type="match status" value="1"/>
</dbReference>
<feature type="repeat" description="ANK" evidence="4">
    <location>
        <begin position="65"/>
        <end position="90"/>
    </location>
</feature>
<feature type="repeat" description="ANK" evidence="4">
    <location>
        <begin position="726"/>
        <end position="758"/>
    </location>
</feature>
<dbReference type="InterPro" id="IPR036770">
    <property type="entry name" value="Ankyrin_rpt-contain_sf"/>
</dbReference>
<dbReference type="InterPro" id="IPR004087">
    <property type="entry name" value="KH_dom"/>
</dbReference>
<dbReference type="FunFam" id="1.25.40.20:FF:000131">
    <property type="entry name" value="ankyrin repeat domain-containing protein 17 isoform X1"/>
    <property type="match status" value="1"/>
</dbReference>
<evidence type="ECO:0000259" key="7">
    <source>
        <dbReference type="SMART" id="SM00322"/>
    </source>
</evidence>
<evidence type="ECO:0000313" key="9">
    <source>
        <dbReference type="Proteomes" id="UP000605970"/>
    </source>
</evidence>
<organism evidence="8 9">
    <name type="scientific">Meloidogyne graminicola</name>
    <dbReference type="NCBI Taxonomy" id="189291"/>
    <lineage>
        <taxon>Eukaryota</taxon>
        <taxon>Metazoa</taxon>
        <taxon>Ecdysozoa</taxon>
        <taxon>Nematoda</taxon>
        <taxon>Chromadorea</taxon>
        <taxon>Rhabditida</taxon>
        <taxon>Tylenchina</taxon>
        <taxon>Tylenchomorpha</taxon>
        <taxon>Tylenchoidea</taxon>
        <taxon>Meloidogynidae</taxon>
        <taxon>Meloidogyninae</taxon>
        <taxon>Meloidogyne</taxon>
    </lineage>
</organism>
<dbReference type="PROSITE" id="PS50088">
    <property type="entry name" value="ANK_REPEAT"/>
    <property type="match status" value="13"/>
</dbReference>
<comment type="caution">
    <text evidence="8">The sequence shown here is derived from an EMBL/GenBank/DDBJ whole genome shotgun (WGS) entry which is preliminary data.</text>
</comment>
<feature type="compositionally biased region" description="Polar residues" evidence="6">
    <location>
        <begin position="477"/>
        <end position="486"/>
    </location>
</feature>
<feature type="compositionally biased region" description="Low complexity" evidence="6">
    <location>
        <begin position="497"/>
        <end position="510"/>
    </location>
</feature>
<evidence type="ECO:0000256" key="3">
    <source>
        <dbReference type="ARBA" id="ARBA00023054"/>
    </source>
</evidence>
<feature type="repeat" description="ANK" evidence="4">
    <location>
        <begin position="624"/>
        <end position="656"/>
    </location>
</feature>
<dbReference type="EMBL" id="JABEBT010000011">
    <property type="protein sequence ID" value="KAF7638576.1"/>
    <property type="molecule type" value="Genomic_DNA"/>
</dbReference>
<feature type="repeat" description="ANK" evidence="4">
    <location>
        <begin position="557"/>
        <end position="589"/>
    </location>
</feature>
<feature type="domain" description="K Homology" evidence="7">
    <location>
        <begin position="1142"/>
        <end position="1214"/>
    </location>
</feature>
<keyword evidence="3" id="KW-0175">Coiled coil</keyword>
<feature type="region of interest" description="Disordered" evidence="6">
    <location>
        <begin position="1230"/>
        <end position="1251"/>
    </location>
</feature>
<feature type="repeat" description="ANK" evidence="4">
    <location>
        <begin position="524"/>
        <end position="556"/>
    </location>
</feature>
<sequence length="1472" mass="161239">MMAMKDLFYLVNAFMNRKKPTEESREIEAPKEAAEDTQRKRKIFYLCIKELLASGHCDLSLRNEAGHDALMEAANMGNVTIVKLLVEHGAKPTYIIDSEDYKESALTLASYKGHYEVVEFLLSLMPQEKTAQEEEELHTALMEAAMDGHIEVAKLLLAAGAKVNLSTESFENPLTLASCGGHLDYVKLLCDSGANLEEPNDEGFTPLMEASREGHHDVVEYLLDRGANVNAKTEDGLETSLTLASSGGFLDVVELLVSRSGDLTLGERTPLYEACQEGRVNVAKFILSCLRKSFSLADLQKDMNEALLCAVNICNEELCDFLIESGAQIDCFSKENRTPLMEASRQNFLNIVKLLIEKGADVNKIAPSVSKDLEPINKCSLKSNKNSKKLTQKDCCPALKCPCCIPPSLQKSAKEVCTAAGITTGSYSTTNSQMNMSAIPFSSVCSHSTVNPTHAASGVKRAAAPSRSSSPRDLNVKQKSSSSKLNLMSAPHKHPRSMSTSSSSATLSDPSAWMENTSACDTQNNDTALTLACDGGHQDLVAFLIKCGANLEHRDKKGFTPLILAATKGHEEICRLLIEGGALPDAHADRTKDTALSMSCGGGKSNVVALLLKHGANKEHRNLSDYTPLSLAASGGHVDVIQLLLMHGAEINSRTNSKLGISPLMLSAMNGHEEATRLLLENGSDINAQIETNKNTALTLACFQGRVEVTRLLINYGANVEHRAKTGLTPLMEAATGGYVEVGRVLLQAGADVNTSPVPTSRDTSLTIAADKGHHAFVALLLEYGAQINARNKKGCTSLWLACCGGHLETARVLVEHKADTELQDNRKLTPLIIAFRKGHFKVVEYLVDHVLQFPSDGDCQRYILTLTDNELIDKCTQCMQFIKEAKAKQAEQANKAAAFLLEMLEKEEALEQSKKRTKQRQKEKKKAKKQAKKDEEDSFDNNNGFTADNETDLNIKLEKVSLKPSVLNESPTNHQKFHEDYIQEPLTQTIDQAQLKKIDSEDHHFNKLQKENLKDTVSTIKEAKPLRASSKKMNTNGDTFSKINASNKQDLSEVINSKNSKNGVDEWFSANRKKSTVAKPIDQKPAAISSMISTKIDNPELTATVSSNVSPTTPSTMQIPPLFSDDVFVNEHHLSLVNSRRSSLQVLNISSSSIPRVIGRGGSNVNTIREVTGAHVEVEKQCLRKEQTTRKITIKGTPDAVKKAVMMIELLMKDHNMLVADIVDRVTSTSTSKSSPSFSSSTDTTNSGVTKNYMLPKEEIQKSPKQLSRIGATLTTAMNNTPVSTKTVKTYVSSNSPFVHTTPTTNIWQKRAEAAIREKKSPQLNLTIGEKPFIIHSHEDVSSAFHSTNGASNIDFNLTAGKQKVFEASDSVNELSALTKEEHQRKAPGYARPQSSSHSHNNTSEKSTNVTMGTSSPFNTIFARWASNTLDLMEESDSPITENIQNSWSYLLEGRKSTPQQSVMESIFKNF</sequence>
<proteinExistence type="predicted"/>
<evidence type="ECO:0000256" key="2">
    <source>
        <dbReference type="ARBA" id="ARBA00023043"/>
    </source>
</evidence>
<feature type="region of interest" description="Disordered" evidence="6">
    <location>
        <begin position="1380"/>
        <end position="1414"/>
    </location>
</feature>
<dbReference type="Pfam" id="PF12796">
    <property type="entry name" value="Ank_2"/>
    <property type="match status" value="7"/>
</dbReference>
<feature type="region of interest" description="Disordered" evidence="6">
    <location>
        <begin position="912"/>
        <end position="951"/>
    </location>
</feature>
<dbReference type="InterPro" id="IPR004088">
    <property type="entry name" value="KH_dom_type_1"/>
</dbReference>
<dbReference type="InterPro" id="IPR036612">
    <property type="entry name" value="KH_dom_type_1_sf"/>
</dbReference>
<keyword evidence="5" id="KW-0694">RNA-binding</keyword>
<dbReference type="InterPro" id="IPR002110">
    <property type="entry name" value="Ankyrin_rpt"/>
</dbReference>
<keyword evidence="2 4" id="KW-0040">ANK repeat</keyword>
<dbReference type="GO" id="GO:0003723">
    <property type="term" value="F:RNA binding"/>
    <property type="evidence" value="ECO:0007669"/>
    <property type="project" value="UniProtKB-UniRule"/>
</dbReference>
<feature type="repeat" description="ANK" evidence="4">
    <location>
        <begin position="794"/>
        <end position="826"/>
    </location>
</feature>
<dbReference type="PROSITE" id="PS50297">
    <property type="entry name" value="ANK_REP_REGION"/>
    <property type="match status" value="11"/>
</dbReference>
<feature type="compositionally biased region" description="Low complexity" evidence="6">
    <location>
        <begin position="1230"/>
        <end position="1248"/>
    </location>
</feature>
<gene>
    <name evidence="8" type="ORF">Mgra_00001954</name>
</gene>
<evidence type="ECO:0000256" key="4">
    <source>
        <dbReference type="PROSITE-ProRule" id="PRU00023"/>
    </source>
</evidence>
<evidence type="ECO:0000256" key="1">
    <source>
        <dbReference type="ARBA" id="ARBA00022737"/>
    </source>
</evidence>
<feature type="region of interest" description="Disordered" evidence="6">
    <location>
        <begin position="456"/>
        <end position="510"/>
    </location>
</feature>
<feature type="repeat" description="ANK" evidence="4">
    <location>
        <begin position="136"/>
        <end position="168"/>
    </location>
</feature>
<feature type="compositionally biased region" description="Polar residues" evidence="6">
    <location>
        <begin position="1394"/>
        <end position="1414"/>
    </location>
</feature>
<dbReference type="Proteomes" id="UP000605970">
    <property type="component" value="Unassembled WGS sequence"/>
</dbReference>
<feature type="repeat" description="ANK" evidence="4">
    <location>
        <begin position="202"/>
        <end position="234"/>
    </location>
</feature>
<dbReference type="GO" id="GO:0005737">
    <property type="term" value="C:cytoplasm"/>
    <property type="evidence" value="ECO:0007669"/>
    <property type="project" value="TreeGrafter"/>
</dbReference>
<dbReference type="InterPro" id="IPR051631">
    <property type="entry name" value="Ankyrin-KH/SAM_domain"/>
</dbReference>
<accession>A0A8S9ZZX2</accession>
<name>A0A8S9ZZX2_9BILA</name>
<dbReference type="SUPFAM" id="SSF48403">
    <property type="entry name" value="Ankyrin repeat"/>
    <property type="match status" value="2"/>
</dbReference>
<dbReference type="SUPFAM" id="SSF54791">
    <property type="entry name" value="Eukaryotic type KH-domain (KH-domain type I)"/>
    <property type="match status" value="1"/>
</dbReference>
<dbReference type="PROSITE" id="PS50084">
    <property type="entry name" value="KH_TYPE_1"/>
    <property type="match status" value="1"/>
</dbReference>
<feature type="compositionally biased region" description="Basic residues" evidence="6">
    <location>
        <begin position="916"/>
        <end position="932"/>
    </location>
</feature>
<dbReference type="PANTHER" id="PTHR23206:SF8">
    <property type="entry name" value="ANKYRIN REPEAT AND KH DOMAIN-CONTAINING 1"/>
    <property type="match status" value="1"/>
</dbReference>
<protein>
    <recommendedName>
        <fullName evidence="7">K Homology domain-containing protein</fullName>
    </recommendedName>
</protein>